<proteinExistence type="predicted"/>
<dbReference type="PANTHER" id="PTHR30015">
    <property type="entry name" value="MRR RESTRICTION SYSTEM PROTEIN"/>
    <property type="match status" value="1"/>
</dbReference>
<dbReference type="PANTHER" id="PTHR30015:SF7">
    <property type="entry name" value="TYPE IV METHYL-DIRECTED RESTRICTION ENZYME ECOKMRR"/>
    <property type="match status" value="1"/>
</dbReference>
<protein>
    <recommendedName>
        <fullName evidence="3">Restriction endonuclease type IV Mrr domain-containing protein</fullName>
    </recommendedName>
</protein>
<evidence type="ECO:0000256" key="1">
    <source>
        <dbReference type="SAM" id="MobiDB-lite"/>
    </source>
</evidence>
<keyword evidence="2" id="KW-1133">Transmembrane helix</keyword>
<reference evidence="5" key="1">
    <citation type="journal article" date="2019" name="Int. J. Syst. Evol. Microbiol.">
        <title>The Global Catalogue of Microorganisms (GCM) 10K type strain sequencing project: providing services to taxonomists for standard genome sequencing and annotation.</title>
        <authorList>
            <consortium name="The Broad Institute Genomics Platform"/>
            <consortium name="The Broad Institute Genome Sequencing Center for Infectious Disease"/>
            <person name="Wu L."/>
            <person name="Ma J."/>
        </authorList>
    </citation>
    <scope>NUCLEOTIDE SEQUENCE [LARGE SCALE GENOMIC DNA]</scope>
    <source>
        <strain evidence="5">JCM 14193</strain>
    </source>
</reference>
<dbReference type="RefSeq" id="WP_343784925.1">
    <property type="nucleotide sequence ID" value="NZ_BAAACZ010000030.1"/>
</dbReference>
<keyword evidence="2" id="KW-0472">Membrane</keyword>
<feature type="transmembrane region" description="Helical" evidence="2">
    <location>
        <begin position="29"/>
        <end position="46"/>
    </location>
</feature>
<evidence type="ECO:0000259" key="3">
    <source>
        <dbReference type="Pfam" id="PF04471"/>
    </source>
</evidence>
<keyword evidence="2" id="KW-0812">Transmembrane</keyword>
<dbReference type="InterPro" id="IPR007560">
    <property type="entry name" value="Restrct_endonuc_IV_Mrr"/>
</dbReference>
<evidence type="ECO:0000256" key="2">
    <source>
        <dbReference type="SAM" id="Phobius"/>
    </source>
</evidence>
<dbReference type="InterPro" id="IPR011335">
    <property type="entry name" value="Restrct_endonuc-II-like"/>
</dbReference>
<dbReference type="EMBL" id="BAAACZ010000030">
    <property type="protein sequence ID" value="GAA0471711.1"/>
    <property type="molecule type" value="Genomic_DNA"/>
</dbReference>
<evidence type="ECO:0000313" key="5">
    <source>
        <dbReference type="Proteomes" id="UP001500740"/>
    </source>
</evidence>
<comment type="caution">
    <text evidence="4">The sequence shown here is derived from an EMBL/GenBank/DDBJ whole genome shotgun (WGS) entry which is preliminary data.</text>
</comment>
<dbReference type="Gene3D" id="3.40.1350.10">
    <property type="match status" value="1"/>
</dbReference>
<dbReference type="InterPro" id="IPR011856">
    <property type="entry name" value="tRNA_endonuc-like_dom_sf"/>
</dbReference>
<gene>
    <name evidence="4" type="ORF">GCM10008935_29580</name>
</gene>
<feature type="domain" description="Restriction endonuclease type IV Mrr" evidence="3">
    <location>
        <begin position="97"/>
        <end position="200"/>
    </location>
</feature>
<feature type="region of interest" description="Disordered" evidence="1">
    <location>
        <begin position="51"/>
        <end position="81"/>
    </location>
</feature>
<dbReference type="Proteomes" id="UP001500740">
    <property type="component" value="Unassembled WGS sequence"/>
</dbReference>
<dbReference type="InterPro" id="IPR052906">
    <property type="entry name" value="Type_IV_Methyl-Rstrct_Enzyme"/>
</dbReference>
<feature type="compositionally biased region" description="Basic and acidic residues" evidence="1">
    <location>
        <begin position="68"/>
        <end position="81"/>
    </location>
</feature>
<sequence>MLAILPGLTALIMAYLVFMGPLQNIDNPFISLGLVIFVPIVVSVLIPKTSNKKTNKGKSTHQNTSTYKQEKNIQKNKGNDVPHNRMLNDDEILKLPLEKLSWREFERLCYLYFKDKGYKPQETSEGADGGVDLLIYNRHHQTYEAVQIKHYIRSGNEITVRELRELSSAKRNHNCLLARFITSSRFSNEAMKQADDFKVKTHSIDWLNSKVIPWKEQKSKLKGVVK</sequence>
<evidence type="ECO:0000313" key="4">
    <source>
        <dbReference type="EMBL" id="GAA0471711.1"/>
    </source>
</evidence>
<dbReference type="Pfam" id="PF04471">
    <property type="entry name" value="Mrr_cat"/>
    <property type="match status" value="1"/>
</dbReference>
<organism evidence="4 5">
    <name type="scientific">Alkalibacillus silvisoli</name>
    <dbReference type="NCBI Taxonomy" id="392823"/>
    <lineage>
        <taxon>Bacteria</taxon>
        <taxon>Bacillati</taxon>
        <taxon>Bacillota</taxon>
        <taxon>Bacilli</taxon>
        <taxon>Bacillales</taxon>
        <taxon>Bacillaceae</taxon>
        <taxon>Alkalibacillus</taxon>
    </lineage>
</organism>
<keyword evidence="5" id="KW-1185">Reference proteome</keyword>
<accession>A0ABP3K6R8</accession>
<name>A0ABP3K6R8_9BACI</name>
<dbReference type="SUPFAM" id="SSF52980">
    <property type="entry name" value="Restriction endonuclease-like"/>
    <property type="match status" value="1"/>
</dbReference>